<keyword evidence="8" id="KW-1185">Reference proteome</keyword>
<keyword evidence="5" id="KW-0472">Membrane</keyword>
<dbReference type="Pfam" id="PF19143">
    <property type="entry name" value="Omp85_2"/>
    <property type="match status" value="1"/>
</dbReference>
<dbReference type="GO" id="GO:0016042">
    <property type="term" value="P:lipid catabolic process"/>
    <property type="evidence" value="ECO:0007669"/>
    <property type="project" value="UniProtKB-UniRule"/>
</dbReference>
<accession>A0A2S8ADY6</accession>
<keyword evidence="1 4" id="KW-0378">Hydrolase</keyword>
<name>A0A2S8ADY6_9FLAO</name>
<feature type="transmembrane region" description="Helical" evidence="5">
    <location>
        <begin position="6"/>
        <end position="26"/>
    </location>
</feature>
<sequence>MQILLILYTIVTYILQTIIYIFAIMIFRKKISIFFIVFLIALINYKAQTLIIDKTHIKKNPKVGLVLSGGGAKGFAHVEVIEAIEKAGIKIDYISGTSMGAIVGSLYAAGYSPKEIKKAIENIDFVGLFLQEKDRSFIPFIDKSYRDKYLFTLPFDNKLKFTLPTAISKGQGSLLLLTNLLSNVHDIKDYSKLPIPFLCIATNLETGDEEQMENGFLPLSVLASAAYPSLIEPIKINNKLYIDGGIVDNFPAKALKDKGIDIIIGVDLGSGLQKAEDIKSLINVINQIISYRINMKTDFERSYVNLLIKPDLKDYSVTDFDKKDSILLKGKLAAEKAYIELKKIAKLQNNKDTINNTKEIPVNKNLYVTTLNIEGKNSYDSKYIKRKIGIEIPGNTSIKDISKGISALYSTGNFNRVYYQIQNNKEKNDSIKLTLFLDEKNNNSLKLGIHYDDVYKASILTNITLYKLLFKNSSLSTDIVFSNNFRTYINYFIDNGVYPSIGFNTNFNAFNFNYSDLKKSKYIINRIRNFDQQIYFQSTLKEKYAVGLGLEYSYINFSPFKSNPTFLKDESYFINPYFYIKVDTRDNANFSSRGFKINAIAKQILVSNAPNFNDFTIIKGDLNFSIPITKKLFIENQDFLGTSFNSPAMQYKYYIGGYFEQELYNFKRFLGLPFAYTSGNHLISLYSSINYKILKNHYAKLYVNYANVENYFKDIKYFNYKYSSYGIGYGYDSPFGPINLLYTYSVNQKKGVFSVGLGYWF</sequence>
<dbReference type="OrthoDB" id="9770965at2"/>
<evidence type="ECO:0000256" key="4">
    <source>
        <dbReference type="PROSITE-ProRule" id="PRU01161"/>
    </source>
</evidence>
<dbReference type="CDD" id="cd07205">
    <property type="entry name" value="Pat_PNPLA6_PNPLA7_NTE1_like"/>
    <property type="match status" value="1"/>
</dbReference>
<protein>
    <submittedName>
        <fullName evidence="7">Patatin</fullName>
    </submittedName>
</protein>
<dbReference type="PANTHER" id="PTHR14226">
    <property type="entry name" value="NEUROPATHY TARGET ESTERASE/SWISS CHEESE D.MELANOGASTER"/>
    <property type="match status" value="1"/>
</dbReference>
<evidence type="ECO:0000259" key="6">
    <source>
        <dbReference type="PROSITE" id="PS51635"/>
    </source>
</evidence>
<feature type="domain" description="PNPLA" evidence="6">
    <location>
        <begin position="65"/>
        <end position="256"/>
    </location>
</feature>
<dbReference type="InterPro" id="IPR002641">
    <property type="entry name" value="PNPLA_dom"/>
</dbReference>
<keyword evidence="2 4" id="KW-0442">Lipid degradation</keyword>
<keyword evidence="5" id="KW-0812">Transmembrane</keyword>
<feature type="short sequence motif" description="GXGXXG" evidence="4">
    <location>
        <begin position="69"/>
        <end position="74"/>
    </location>
</feature>
<organism evidence="7 8">
    <name type="scientific">Apibacter adventoris</name>
    <dbReference type="NCBI Taxonomy" id="1679466"/>
    <lineage>
        <taxon>Bacteria</taxon>
        <taxon>Pseudomonadati</taxon>
        <taxon>Bacteroidota</taxon>
        <taxon>Flavobacteriia</taxon>
        <taxon>Flavobacteriales</taxon>
        <taxon>Weeksellaceae</taxon>
        <taxon>Apibacter</taxon>
    </lineage>
</organism>
<proteinExistence type="predicted"/>
<feature type="active site" description="Proton acceptor" evidence="4">
    <location>
        <position position="243"/>
    </location>
</feature>
<evidence type="ECO:0000256" key="2">
    <source>
        <dbReference type="ARBA" id="ARBA00022963"/>
    </source>
</evidence>
<dbReference type="Pfam" id="PF01734">
    <property type="entry name" value="Patatin"/>
    <property type="match status" value="1"/>
</dbReference>
<feature type="active site" description="Nucleophile" evidence="4">
    <location>
        <position position="98"/>
    </location>
</feature>
<evidence type="ECO:0000313" key="7">
    <source>
        <dbReference type="EMBL" id="PQL93078.1"/>
    </source>
</evidence>
<dbReference type="Gene3D" id="3.10.20.310">
    <property type="entry name" value="membrane protein fhac"/>
    <property type="match status" value="1"/>
</dbReference>
<dbReference type="PROSITE" id="PS51635">
    <property type="entry name" value="PNPLA"/>
    <property type="match status" value="1"/>
</dbReference>
<gene>
    <name evidence="7" type="ORF">C4S77_05280</name>
</gene>
<dbReference type="Gene3D" id="2.40.160.50">
    <property type="entry name" value="membrane protein fhac: a member of the omp85/tpsb transporter family"/>
    <property type="match status" value="1"/>
</dbReference>
<reference evidence="7 8" key="1">
    <citation type="submission" date="2018-02" db="EMBL/GenBank/DDBJ databases">
        <title>Genome sequences of Apibacter spp., gut symbionts of Asian honey bees.</title>
        <authorList>
            <person name="Kwong W.K."/>
            <person name="Steele M.I."/>
            <person name="Moran N.A."/>
        </authorList>
    </citation>
    <scope>NUCLEOTIDE SEQUENCE [LARGE SCALE GENOMIC DNA]</scope>
    <source>
        <strain evidence="8">wkB301</strain>
    </source>
</reference>
<evidence type="ECO:0000313" key="8">
    <source>
        <dbReference type="Proteomes" id="UP000238042"/>
    </source>
</evidence>
<dbReference type="InterPro" id="IPR043864">
    <property type="entry name" value="Omp85-like_dom"/>
</dbReference>
<keyword evidence="3 4" id="KW-0443">Lipid metabolism</keyword>
<feature type="transmembrane region" description="Helical" evidence="5">
    <location>
        <begin position="33"/>
        <end position="52"/>
    </location>
</feature>
<comment type="caution">
    <text evidence="7">The sequence shown here is derived from an EMBL/GenBank/DDBJ whole genome shotgun (WGS) entry which is preliminary data.</text>
</comment>
<feature type="short sequence motif" description="GXSXG" evidence="4">
    <location>
        <begin position="96"/>
        <end position="100"/>
    </location>
</feature>
<dbReference type="AlphaFoldDB" id="A0A2S8ADY6"/>
<dbReference type="PANTHER" id="PTHR14226:SF76">
    <property type="entry name" value="NTE FAMILY PROTEIN RSSA"/>
    <property type="match status" value="1"/>
</dbReference>
<evidence type="ECO:0000256" key="3">
    <source>
        <dbReference type="ARBA" id="ARBA00023098"/>
    </source>
</evidence>
<dbReference type="Proteomes" id="UP000238042">
    <property type="component" value="Unassembled WGS sequence"/>
</dbReference>
<keyword evidence="5" id="KW-1133">Transmembrane helix</keyword>
<evidence type="ECO:0000256" key="5">
    <source>
        <dbReference type="SAM" id="Phobius"/>
    </source>
</evidence>
<dbReference type="GO" id="GO:0016787">
    <property type="term" value="F:hydrolase activity"/>
    <property type="evidence" value="ECO:0007669"/>
    <property type="project" value="UniProtKB-UniRule"/>
</dbReference>
<dbReference type="InterPro" id="IPR050301">
    <property type="entry name" value="NTE"/>
</dbReference>
<dbReference type="EMBL" id="PSZM01000036">
    <property type="protein sequence ID" value="PQL93078.1"/>
    <property type="molecule type" value="Genomic_DNA"/>
</dbReference>
<feature type="short sequence motif" description="DGA/G" evidence="4">
    <location>
        <begin position="243"/>
        <end position="245"/>
    </location>
</feature>
<dbReference type="InterPro" id="IPR016035">
    <property type="entry name" value="Acyl_Trfase/lysoPLipase"/>
</dbReference>
<evidence type="ECO:0000256" key="1">
    <source>
        <dbReference type="ARBA" id="ARBA00022801"/>
    </source>
</evidence>
<dbReference type="SUPFAM" id="SSF52151">
    <property type="entry name" value="FabD/lysophospholipase-like"/>
    <property type="match status" value="1"/>
</dbReference>
<dbReference type="Gene3D" id="3.40.1090.10">
    <property type="entry name" value="Cytosolic phospholipase A2 catalytic domain"/>
    <property type="match status" value="2"/>
</dbReference>